<sequence length="152" mass="17521">MVKNSWVNGDYLITTDKTDLELDVIYDFLSNESYWSKGISKEDVIKSIDNSAICFGLYYINPIDRKKKQIGFARVISDLVTHAYLQDVFVLTPFRNKGLGNWLLDIITNYEELNIRRMMLSTDDGHSFYAKFGFTPLDKPDLFMQIKGKGAI</sequence>
<evidence type="ECO:0000313" key="2">
    <source>
        <dbReference type="EMBL" id="MBU9721627.1"/>
    </source>
</evidence>
<evidence type="ECO:0000313" key="3">
    <source>
        <dbReference type="Proteomes" id="UP000790580"/>
    </source>
</evidence>
<dbReference type="PROSITE" id="PS51186">
    <property type="entry name" value="GNAT"/>
    <property type="match status" value="1"/>
</dbReference>
<gene>
    <name evidence="2" type="ORF">KS407_09250</name>
</gene>
<name>A0ABS6JTQ4_9BACI</name>
<dbReference type="Pfam" id="PF13508">
    <property type="entry name" value="Acetyltransf_7"/>
    <property type="match status" value="1"/>
</dbReference>
<proteinExistence type="predicted"/>
<accession>A0ABS6JTQ4</accession>
<reference evidence="2 3" key="1">
    <citation type="submission" date="2021-06" db="EMBL/GenBank/DDBJ databases">
        <title>Bacillus sp. RD4P76, an endophyte from a halophyte.</title>
        <authorList>
            <person name="Sun J.-Q."/>
        </authorList>
    </citation>
    <scope>NUCLEOTIDE SEQUENCE [LARGE SCALE GENOMIC DNA]</scope>
    <source>
        <strain evidence="2 3">JCM 17098</strain>
    </source>
</reference>
<organism evidence="2 3">
    <name type="scientific">Evansella alkalicola</name>
    <dbReference type="NCBI Taxonomy" id="745819"/>
    <lineage>
        <taxon>Bacteria</taxon>
        <taxon>Bacillati</taxon>
        <taxon>Bacillota</taxon>
        <taxon>Bacilli</taxon>
        <taxon>Bacillales</taxon>
        <taxon>Bacillaceae</taxon>
        <taxon>Evansella</taxon>
    </lineage>
</organism>
<keyword evidence="3" id="KW-1185">Reference proteome</keyword>
<dbReference type="CDD" id="cd04301">
    <property type="entry name" value="NAT_SF"/>
    <property type="match status" value="1"/>
</dbReference>
<dbReference type="InterPro" id="IPR016181">
    <property type="entry name" value="Acyl_CoA_acyltransferase"/>
</dbReference>
<dbReference type="PANTHER" id="PTHR43233:SF1">
    <property type="entry name" value="FAMILY N-ACETYLTRANSFERASE, PUTATIVE (AFU_ORTHOLOGUE AFUA_6G03350)-RELATED"/>
    <property type="match status" value="1"/>
</dbReference>
<protein>
    <submittedName>
        <fullName evidence="2">GNAT family N-acetyltransferase</fullName>
    </submittedName>
</protein>
<comment type="caution">
    <text evidence="2">The sequence shown here is derived from an EMBL/GenBank/DDBJ whole genome shotgun (WGS) entry which is preliminary data.</text>
</comment>
<dbReference type="InterPro" id="IPR053144">
    <property type="entry name" value="Acetyltransferase_Butenolide"/>
</dbReference>
<dbReference type="InterPro" id="IPR000182">
    <property type="entry name" value="GNAT_dom"/>
</dbReference>
<dbReference type="Gene3D" id="3.40.630.30">
    <property type="match status" value="1"/>
</dbReference>
<dbReference type="EMBL" id="JAHQCR010000039">
    <property type="protein sequence ID" value="MBU9721627.1"/>
    <property type="molecule type" value="Genomic_DNA"/>
</dbReference>
<dbReference type="PANTHER" id="PTHR43233">
    <property type="entry name" value="FAMILY N-ACETYLTRANSFERASE, PUTATIVE (AFU_ORTHOLOGUE AFUA_6G03350)-RELATED"/>
    <property type="match status" value="1"/>
</dbReference>
<dbReference type="Proteomes" id="UP000790580">
    <property type="component" value="Unassembled WGS sequence"/>
</dbReference>
<evidence type="ECO:0000259" key="1">
    <source>
        <dbReference type="PROSITE" id="PS51186"/>
    </source>
</evidence>
<feature type="domain" description="N-acetyltransferase" evidence="1">
    <location>
        <begin position="12"/>
        <end position="149"/>
    </location>
</feature>
<dbReference type="SUPFAM" id="SSF55729">
    <property type="entry name" value="Acyl-CoA N-acyltransferases (Nat)"/>
    <property type="match status" value="1"/>
</dbReference>
<dbReference type="RefSeq" id="WP_088074358.1">
    <property type="nucleotide sequence ID" value="NZ_JAHQCR010000039.1"/>
</dbReference>